<evidence type="ECO:0000313" key="14">
    <source>
        <dbReference type="Proteomes" id="UP000298602"/>
    </source>
</evidence>
<feature type="domain" description="Acylphosphatase-like" evidence="11">
    <location>
        <begin position="23"/>
        <end position="109"/>
    </location>
</feature>
<dbReference type="PROSITE" id="PS51163">
    <property type="entry name" value="YRDC"/>
    <property type="match status" value="1"/>
</dbReference>
<dbReference type="InterPro" id="IPR006070">
    <property type="entry name" value="Sua5-like_dom"/>
</dbReference>
<reference evidence="13 14" key="2">
    <citation type="submission" date="2019-05" db="EMBL/GenBank/DDBJ databases">
        <authorList>
            <person name="Suflita J.M."/>
            <person name="Marks C.R."/>
        </authorList>
    </citation>
    <scope>NUCLEOTIDE SEQUENCE [LARGE SCALE GENOMIC DNA]</scope>
    <source>
        <strain evidence="13 14">ALDC</strain>
    </source>
</reference>
<feature type="region of interest" description="Disordered" evidence="10">
    <location>
        <begin position="1"/>
        <end position="21"/>
    </location>
</feature>
<keyword evidence="4" id="KW-0479">Metal-binding</keyword>
<evidence type="ECO:0000256" key="4">
    <source>
        <dbReference type="ARBA" id="ARBA00022723"/>
    </source>
</evidence>
<dbReference type="Proteomes" id="UP000298602">
    <property type="component" value="Chromosome"/>
</dbReference>
<evidence type="ECO:0000256" key="9">
    <source>
        <dbReference type="PROSITE-ProRule" id="PRU00520"/>
    </source>
</evidence>
<dbReference type="PANTHER" id="PTHR42959:SF1">
    <property type="entry name" value="CARBAMOYLTRANSFERASE HYPF"/>
    <property type="match status" value="1"/>
</dbReference>
<dbReference type="GO" id="GO:0008270">
    <property type="term" value="F:zinc ion binding"/>
    <property type="evidence" value="ECO:0007669"/>
    <property type="project" value="UniProtKB-KW"/>
</dbReference>
<comment type="catalytic activity">
    <reaction evidence="7">
        <text>C-terminal L-cysteinyl-[HypE protein] + carbamoyl phosphate + ATP + H2O = C-terminal S-carboxamide-L-cysteinyl-[HypE protein] + AMP + phosphate + diphosphate + H(+)</text>
        <dbReference type="Rhea" id="RHEA:55636"/>
        <dbReference type="Rhea" id="RHEA-COMP:14247"/>
        <dbReference type="Rhea" id="RHEA-COMP:14392"/>
        <dbReference type="ChEBI" id="CHEBI:15377"/>
        <dbReference type="ChEBI" id="CHEBI:15378"/>
        <dbReference type="ChEBI" id="CHEBI:30616"/>
        <dbReference type="ChEBI" id="CHEBI:33019"/>
        <dbReference type="ChEBI" id="CHEBI:43474"/>
        <dbReference type="ChEBI" id="CHEBI:58228"/>
        <dbReference type="ChEBI" id="CHEBI:76913"/>
        <dbReference type="ChEBI" id="CHEBI:139126"/>
        <dbReference type="ChEBI" id="CHEBI:456215"/>
    </reaction>
</comment>
<dbReference type="OrthoDB" id="9808093at2"/>
<dbReference type="InterPro" id="IPR036046">
    <property type="entry name" value="Acylphosphatase-like_dom_sf"/>
</dbReference>
<dbReference type="Pfam" id="PF17788">
    <property type="entry name" value="HypF_C"/>
    <property type="match status" value="1"/>
</dbReference>
<dbReference type="GO" id="GO:0016874">
    <property type="term" value="F:ligase activity"/>
    <property type="evidence" value="ECO:0007669"/>
    <property type="project" value="UniProtKB-UniRule"/>
</dbReference>
<evidence type="ECO:0000259" key="12">
    <source>
        <dbReference type="PROSITE" id="PS51163"/>
    </source>
</evidence>
<proteinExistence type="inferred from homology"/>
<accession>A0A4P8L3K4</accession>
<dbReference type="PROSITE" id="PS00150">
    <property type="entry name" value="ACYLPHOSPHATASE_1"/>
    <property type="match status" value="1"/>
</dbReference>
<dbReference type="InterPro" id="IPR051060">
    <property type="entry name" value="Carbamoyltrans_HypF-like"/>
</dbReference>
<comment type="catalytic activity">
    <reaction evidence="9">
        <text>an acyl phosphate + H2O = a carboxylate + phosphate + H(+)</text>
        <dbReference type="Rhea" id="RHEA:14965"/>
        <dbReference type="ChEBI" id="CHEBI:15377"/>
        <dbReference type="ChEBI" id="CHEBI:15378"/>
        <dbReference type="ChEBI" id="CHEBI:29067"/>
        <dbReference type="ChEBI" id="CHEBI:43474"/>
        <dbReference type="ChEBI" id="CHEBI:59918"/>
        <dbReference type="EC" id="3.6.1.7"/>
    </reaction>
</comment>
<feature type="active site" evidence="9">
    <location>
        <position position="56"/>
    </location>
</feature>
<evidence type="ECO:0000256" key="1">
    <source>
        <dbReference type="ARBA" id="ARBA00004711"/>
    </source>
</evidence>
<dbReference type="EC" id="6.2.-.-" evidence="8"/>
<dbReference type="EMBL" id="CP040098">
    <property type="protein sequence ID" value="QCQ21575.1"/>
    <property type="molecule type" value="Genomic_DNA"/>
</dbReference>
<organism evidence="13 14">
    <name type="scientific">Desulfoglaeba alkanexedens ALDC</name>
    <dbReference type="NCBI Taxonomy" id="980445"/>
    <lineage>
        <taxon>Bacteria</taxon>
        <taxon>Pseudomonadati</taxon>
        <taxon>Thermodesulfobacteriota</taxon>
        <taxon>Syntrophobacteria</taxon>
        <taxon>Syntrophobacterales</taxon>
        <taxon>Syntrophobacteraceae</taxon>
        <taxon>Desulfoglaeba</taxon>
    </lineage>
</organism>
<evidence type="ECO:0000256" key="8">
    <source>
        <dbReference type="PIRNR" id="PIRNR006256"/>
    </source>
</evidence>
<dbReference type="PANTHER" id="PTHR42959">
    <property type="entry name" value="CARBAMOYLTRANSFERASE"/>
    <property type="match status" value="1"/>
</dbReference>
<dbReference type="GO" id="GO:0003998">
    <property type="term" value="F:acylphosphatase activity"/>
    <property type="evidence" value="ECO:0007669"/>
    <property type="project" value="UniProtKB-EC"/>
</dbReference>
<evidence type="ECO:0000256" key="6">
    <source>
        <dbReference type="ARBA" id="ARBA00022833"/>
    </source>
</evidence>
<dbReference type="PROSITE" id="PS51160">
    <property type="entry name" value="ACYLPHOSPHATASE_3"/>
    <property type="match status" value="1"/>
</dbReference>
<evidence type="ECO:0000313" key="13">
    <source>
        <dbReference type="EMBL" id="QCQ21575.1"/>
    </source>
</evidence>
<protein>
    <recommendedName>
        <fullName evidence="8">Carbamoyltransferase</fullName>
        <ecNumber evidence="8">6.2.-.-</ecNumber>
    </recommendedName>
</protein>
<dbReference type="Pfam" id="PF22521">
    <property type="entry name" value="HypF_C_2"/>
    <property type="match status" value="1"/>
</dbReference>
<sequence length="785" mass="87672">MAGSEDSRNESRGSPELTPDGRRVAVRVQGIVQGVGFRPTVYQLAERHRLGGWVRNQPDGVRIEVAGAAADVKAFLGDLWDKAPPLARIVSVEVTELPFEPRPTFDILESHGSQNRSTLVSPDVATCRDCIRELFDPTDRGFGYPFINCTNCGPRYTIIRDIPYDREKTTMARFAMCPECLREYRDPRDRRFHAQPNACWSCGPNIWLEDPQGNRLSAGRRALADAVERLKEGQILAVKGLGGFHLAVEATGEERVRRLRRRKIREEKPFAVMFRDLEAVTRYCRVSPEESALLEAPERPIVLLRKRGKTSGEGTTPIAEAVAPRNRFLGAFLPYTPLHHLLFFESPYEALVMTSGNRSDEPIVTENDEARSHLREIADAFLLHDRDIHIRCDDSVVRLFGGAPRPLRRARGYVPVPIFLEAAGPSVLAVGGELKNTICITRGAEAFVSQHIGDLRNLETLRAFERNVDHLQRILEIRPERVAHDLHPDYLSTQWAERQDRFPVIAVQHHHAHIASVLAERKISGPVLGLALDGAGYGPDGTIWGGELLWVDAERFRRLGRFRHLRLPGGDRAVLEPWRTAVSALYLLAGGDVGKAYPDILNTFPARERSVVLAMLERRLNCPLTSSCGRVFDAVSAILGVRHRVTYEGQAAVELEQAAQADSGRYVGAVYRRDDLWILDPLPMIRLLVEDLRRGVAPGILSMRFHNGLALLLAESLEKAREATGLDRVALSGGVFQNLTLSELLEADLVGRGFEVFTHREVPPNDACISLGQAYVARARLFRGR</sequence>
<comment type="similarity">
    <text evidence="2 8">Belongs to the carbamoyltransferase HypF family.</text>
</comment>
<dbReference type="GO" id="GO:0003725">
    <property type="term" value="F:double-stranded RNA binding"/>
    <property type="evidence" value="ECO:0007669"/>
    <property type="project" value="InterPro"/>
</dbReference>
<dbReference type="RefSeq" id="WP_137423544.1">
    <property type="nucleotide sequence ID" value="NZ_CP040098.1"/>
</dbReference>
<dbReference type="NCBIfam" id="TIGR00143">
    <property type="entry name" value="hypF"/>
    <property type="match status" value="1"/>
</dbReference>
<dbReference type="Pfam" id="PF07503">
    <property type="entry name" value="zf-HYPF"/>
    <property type="match status" value="2"/>
</dbReference>
<evidence type="ECO:0000256" key="5">
    <source>
        <dbReference type="ARBA" id="ARBA00022771"/>
    </source>
</evidence>
<dbReference type="InterPro" id="IPR004421">
    <property type="entry name" value="Carbamoyltransferase_HypF"/>
</dbReference>
<dbReference type="PIRSF" id="PIRSF006256">
    <property type="entry name" value="CMPcnvr_hdrg_mat"/>
    <property type="match status" value="1"/>
</dbReference>
<reference evidence="13 14" key="1">
    <citation type="submission" date="2019-05" db="EMBL/GenBank/DDBJ databases">
        <title>The Complete Genome Sequence of the n-alkane-degrading Desulfoglaeba alkanexedens ALDC reveals multiple alkylsuccinate synthase gene clusters.</title>
        <authorList>
            <person name="Callaghan A.V."/>
            <person name="Davidova I.A."/>
            <person name="Duncan K.E."/>
            <person name="Morris B."/>
            <person name="McInerney M.J."/>
        </authorList>
    </citation>
    <scope>NUCLEOTIDE SEQUENCE [LARGE SCALE GENOMIC DNA]</scope>
    <source>
        <strain evidence="13 14">ALDC</strain>
    </source>
</reference>
<keyword evidence="5" id="KW-0863">Zinc-finger</keyword>
<dbReference type="SUPFAM" id="SSF55821">
    <property type="entry name" value="YrdC/RibB"/>
    <property type="match status" value="1"/>
</dbReference>
<dbReference type="SUPFAM" id="SSF54975">
    <property type="entry name" value="Acylphosphatase/BLUF domain-like"/>
    <property type="match status" value="1"/>
</dbReference>
<gene>
    <name evidence="13" type="primary">hypF</name>
    <name evidence="13" type="ORF">FDQ92_04925</name>
</gene>
<dbReference type="Gene3D" id="3.90.870.50">
    <property type="match status" value="1"/>
</dbReference>
<feature type="active site" evidence="9">
    <location>
        <position position="38"/>
    </location>
</feature>
<dbReference type="InterPro" id="IPR001792">
    <property type="entry name" value="Acylphosphatase-like_dom"/>
</dbReference>
<dbReference type="Pfam" id="PF01300">
    <property type="entry name" value="Sua5_yciO_yrdC"/>
    <property type="match status" value="1"/>
</dbReference>
<evidence type="ECO:0000256" key="10">
    <source>
        <dbReference type="SAM" id="MobiDB-lite"/>
    </source>
</evidence>
<name>A0A4P8L3K4_9BACT</name>
<evidence type="ECO:0000256" key="7">
    <source>
        <dbReference type="ARBA" id="ARBA00048220"/>
    </source>
</evidence>
<dbReference type="Pfam" id="PF00708">
    <property type="entry name" value="Acylphosphatase"/>
    <property type="match status" value="1"/>
</dbReference>
<evidence type="ECO:0000259" key="11">
    <source>
        <dbReference type="PROSITE" id="PS51160"/>
    </source>
</evidence>
<evidence type="ECO:0000256" key="3">
    <source>
        <dbReference type="ARBA" id="ARBA00022598"/>
    </source>
</evidence>
<dbReference type="InterPro" id="IPR017945">
    <property type="entry name" value="DHBP_synth_RibB-like_a/b_dom"/>
</dbReference>
<keyword evidence="3" id="KW-0436">Ligase</keyword>
<dbReference type="Gene3D" id="3.30.420.360">
    <property type="match status" value="1"/>
</dbReference>
<dbReference type="GO" id="GO:0051604">
    <property type="term" value="P:protein maturation"/>
    <property type="evidence" value="ECO:0007669"/>
    <property type="project" value="TreeGrafter"/>
</dbReference>
<dbReference type="KEGG" id="dax:FDQ92_04925"/>
<keyword evidence="14" id="KW-1185">Reference proteome</keyword>
<dbReference type="FunFam" id="3.30.420.40:FF:000124">
    <property type="entry name" value="Carbamoyltransferase HypF"/>
    <property type="match status" value="1"/>
</dbReference>
<keyword evidence="6" id="KW-0862">Zinc</keyword>
<comment type="pathway">
    <text evidence="1">Protein modification; [NiFe] hydrogenase maturation.</text>
</comment>
<dbReference type="InterPro" id="IPR041440">
    <property type="entry name" value="HypF_C"/>
</dbReference>
<dbReference type="AlphaFoldDB" id="A0A4P8L3K4"/>
<dbReference type="Gene3D" id="3.30.110.120">
    <property type="match status" value="1"/>
</dbReference>
<dbReference type="UniPathway" id="UPA00335"/>
<keyword evidence="9" id="KW-0378">Hydrolase</keyword>
<evidence type="ECO:0000256" key="2">
    <source>
        <dbReference type="ARBA" id="ARBA00008097"/>
    </source>
</evidence>
<dbReference type="InterPro" id="IPR055128">
    <property type="entry name" value="HypF_C_2"/>
</dbReference>
<feature type="domain" description="YrdC-like" evidence="12">
    <location>
        <begin position="220"/>
        <end position="412"/>
    </location>
</feature>
<dbReference type="Gene3D" id="3.30.420.40">
    <property type="match status" value="1"/>
</dbReference>
<keyword evidence="13" id="KW-0808">Transferase</keyword>
<dbReference type="GO" id="GO:0016743">
    <property type="term" value="F:carboxyl- or carbamoyltransferase activity"/>
    <property type="evidence" value="ECO:0007669"/>
    <property type="project" value="UniProtKB-UniRule"/>
</dbReference>
<dbReference type="InterPro" id="IPR017968">
    <property type="entry name" value="Acylphosphatase_CS"/>
</dbReference>
<dbReference type="InterPro" id="IPR011125">
    <property type="entry name" value="Znf_HypF"/>
</dbReference>